<organism evidence="2 3">
    <name type="scientific">Zizania palustris</name>
    <name type="common">Northern wild rice</name>
    <dbReference type="NCBI Taxonomy" id="103762"/>
    <lineage>
        <taxon>Eukaryota</taxon>
        <taxon>Viridiplantae</taxon>
        <taxon>Streptophyta</taxon>
        <taxon>Embryophyta</taxon>
        <taxon>Tracheophyta</taxon>
        <taxon>Spermatophyta</taxon>
        <taxon>Magnoliopsida</taxon>
        <taxon>Liliopsida</taxon>
        <taxon>Poales</taxon>
        <taxon>Poaceae</taxon>
        <taxon>BOP clade</taxon>
        <taxon>Oryzoideae</taxon>
        <taxon>Oryzeae</taxon>
        <taxon>Zizaniinae</taxon>
        <taxon>Zizania</taxon>
    </lineage>
</organism>
<evidence type="ECO:0000313" key="2">
    <source>
        <dbReference type="EMBL" id="KAG8073703.1"/>
    </source>
</evidence>
<comment type="caution">
    <text evidence="2">The sequence shown here is derived from an EMBL/GenBank/DDBJ whole genome shotgun (WGS) entry which is preliminary data.</text>
</comment>
<accession>A0A8J5T4W9</accession>
<gene>
    <name evidence="2" type="ORF">GUJ93_ZPchr0006g42053</name>
</gene>
<keyword evidence="1" id="KW-0812">Transmembrane</keyword>
<dbReference type="AlphaFoldDB" id="A0A8J5T4W9"/>
<dbReference type="Proteomes" id="UP000729402">
    <property type="component" value="Unassembled WGS sequence"/>
</dbReference>
<evidence type="ECO:0000256" key="1">
    <source>
        <dbReference type="SAM" id="Phobius"/>
    </source>
</evidence>
<evidence type="ECO:0000313" key="3">
    <source>
        <dbReference type="Proteomes" id="UP000729402"/>
    </source>
</evidence>
<reference evidence="2" key="1">
    <citation type="journal article" date="2021" name="bioRxiv">
        <title>Whole Genome Assembly and Annotation of Northern Wild Rice, Zizania palustris L., Supports a Whole Genome Duplication in the Zizania Genus.</title>
        <authorList>
            <person name="Haas M."/>
            <person name="Kono T."/>
            <person name="Macchietto M."/>
            <person name="Millas R."/>
            <person name="McGilp L."/>
            <person name="Shao M."/>
            <person name="Duquette J."/>
            <person name="Hirsch C.N."/>
            <person name="Kimball J."/>
        </authorList>
    </citation>
    <scope>NUCLEOTIDE SEQUENCE</scope>
    <source>
        <tissue evidence="2">Fresh leaf tissue</tissue>
    </source>
</reference>
<keyword evidence="3" id="KW-1185">Reference proteome</keyword>
<proteinExistence type="predicted"/>
<feature type="transmembrane region" description="Helical" evidence="1">
    <location>
        <begin position="43"/>
        <end position="63"/>
    </location>
</feature>
<reference evidence="2" key="2">
    <citation type="submission" date="2021-02" db="EMBL/GenBank/DDBJ databases">
        <authorList>
            <person name="Kimball J.A."/>
            <person name="Haas M.W."/>
            <person name="Macchietto M."/>
            <person name="Kono T."/>
            <person name="Duquette J."/>
            <person name="Shao M."/>
        </authorList>
    </citation>
    <scope>NUCLEOTIDE SEQUENCE</scope>
    <source>
        <tissue evidence="2">Fresh leaf tissue</tissue>
    </source>
</reference>
<protein>
    <submittedName>
        <fullName evidence="2">Uncharacterized protein</fullName>
    </submittedName>
</protein>
<keyword evidence="1" id="KW-0472">Membrane</keyword>
<name>A0A8J5T4W9_ZIZPA</name>
<keyword evidence="1" id="KW-1133">Transmembrane helix</keyword>
<dbReference type="EMBL" id="JAAALK010000283">
    <property type="protein sequence ID" value="KAG8073703.1"/>
    <property type="molecule type" value="Genomic_DNA"/>
</dbReference>
<sequence>MRFVCILIFWWKRDSLGWARCPDNILDTFGVYNRELSTKEKVLVLGVLAAGFWAIWIMLEVVSTDPSPGGDGKVQQLAPCSNPKLIKGRWGKRCDVRLQASDDLPGRQAGRQAQSFV</sequence>